<sequence length="75" mass="8001">MNRGASLLIGTTYLCSLGGGVVLKLKSATSESSCFCYAPMKTEAPRSSHSSRAPCCVPSFRIHHEVHAELCQEAS</sequence>
<proteinExistence type="predicted"/>
<dbReference type="AlphaFoldDB" id="A6K3R4"/>
<name>A6K3R4_RAT</name>
<accession>A6K3R4</accession>
<evidence type="ECO:0000313" key="1">
    <source>
        <dbReference type="EMBL" id="EDL85436.1"/>
    </source>
</evidence>
<evidence type="ECO:0000313" key="2">
    <source>
        <dbReference type="Proteomes" id="UP000234681"/>
    </source>
</evidence>
<organism evidence="1 2">
    <name type="scientific">Rattus norvegicus</name>
    <name type="common">Rat</name>
    <dbReference type="NCBI Taxonomy" id="10116"/>
    <lineage>
        <taxon>Eukaryota</taxon>
        <taxon>Metazoa</taxon>
        <taxon>Chordata</taxon>
        <taxon>Craniata</taxon>
        <taxon>Vertebrata</taxon>
        <taxon>Euteleostomi</taxon>
        <taxon>Mammalia</taxon>
        <taxon>Eutheria</taxon>
        <taxon>Euarchontoglires</taxon>
        <taxon>Glires</taxon>
        <taxon>Rodentia</taxon>
        <taxon>Myomorpha</taxon>
        <taxon>Muroidea</taxon>
        <taxon>Muridae</taxon>
        <taxon>Murinae</taxon>
        <taxon>Rattus</taxon>
    </lineage>
</organism>
<reference evidence="1 2" key="1">
    <citation type="submission" date="2005-09" db="EMBL/GenBank/DDBJ databases">
        <authorList>
            <person name="Mural R.J."/>
            <person name="Li P.W."/>
            <person name="Adams M.D."/>
            <person name="Amanatides P.G."/>
            <person name="Baden-Tillson H."/>
            <person name="Barnstead M."/>
            <person name="Chin S.H."/>
            <person name="Dew I."/>
            <person name="Evans C.A."/>
            <person name="Ferriera S."/>
            <person name="Flanigan M."/>
            <person name="Fosler C."/>
            <person name="Glodek A."/>
            <person name="Gu Z."/>
            <person name="Holt R.A."/>
            <person name="Jennings D."/>
            <person name="Kraft C.L."/>
            <person name="Lu F."/>
            <person name="Nguyen T."/>
            <person name="Nusskern D.R."/>
            <person name="Pfannkoch C.M."/>
            <person name="Sitter C."/>
            <person name="Sutton G.G."/>
            <person name="Venter J.C."/>
            <person name="Wang Z."/>
            <person name="Woodage T."/>
            <person name="Zheng X.H."/>
            <person name="Zhong F."/>
        </authorList>
    </citation>
    <scope>NUCLEOTIDE SEQUENCE [LARGE SCALE GENOMIC DNA]</scope>
    <source>
        <strain>BN</strain>
        <strain evidence="2">Sprague-Dawley</strain>
    </source>
</reference>
<gene>
    <name evidence="1" type="ORF">rCG_51994</name>
</gene>
<dbReference type="EMBL" id="CH474015">
    <property type="protein sequence ID" value="EDL85436.1"/>
    <property type="molecule type" value="Genomic_DNA"/>
</dbReference>
<protein>
    <submittedName>
        <fullName evidence="1">RCG51994</fullName>
    </submittedName>
</protein>
<dbReference type="Proteomes" id="UP000234681">
    <property type="component" value="Chromosome 2"/>
</dbReference>